<dbReference type="Proteomes" id="UP001161691">
    <property type="component" value="Unassembled WGS sequence"/>
</dbReference>
<organism evidence="2 3">
    <name type="scientific">Cohnella hashimotonis</name>
    <dbReference type="NCBI Taxonomy" id="2826895"/>
    <lineage>
        <taxon>Bacteria</taxon>
        <taxon>Bacillati</taxon>
        <taxon>Bacillota</taxon>
        <taxon>Bacilli</taxon>
        <taxon>Bacillales</taxon>
        <taxon>Paenibacillaceae</taxon>
        <taxon>Cohnella</taxon>
    </lineage>
</organism>
<dbReference type="Gene3D" id="2.60.40.10">
    <property type="entry name" value="Immunoglobulins"/>
    <property type="match status" value="5"/>
</dbReference>
<accession>A0ABT6TP35</accession>
<proteinExistence type="predicted"/>
<dbReference type="RefSeq" id="WP_282910731.1">
    <property type="nucleotide sequence ID" value="NZ_JAGRPV010000001.1"/>
</dbReference>
<dbReference type="Gene3D" id="2.160.20.10">
    <property type="entry name" value="Single-stranded right-handed beta-helix, Pectin lyase-like"/>
    <property type="match status" value="1"/>
</dbReference>
<dbReference type="InterPro" id="IPR012334">
    <property type="entry name" value="Pectin_lyas_fold"/>
</dbReference>
<evidence type="ECO:0000313" key="3">
    <source>
        <dbReference type="Proteomes" id="UP001161691"/>
    </source>
</evidence>
<comment type="caution">
    <text evidence="2">The sequence shown here is derived from an EMBL/GenBank/DDBJ whole genome shotgun (WGS) entry which is preliminary data.</text>
</comment>
<protein>
    <submittedName>
        <fullName evidence="2">Right-handed parallel beta-helix repeat-containing protein</fullName>
    </submittedName>
</protein>
<name>A0ABT6TP35_9BACL</name>
<keyword evidence="3" id="KW-1185">Reference proteome</keyword>
<dbReference type="Gene3D" id="2.60.120.200">
    <property type="match status" value="1"/>
</dbReference>
<dbReference type="EMBL" id="JAGRPV010000001">
    <property type="protein sequence ID" value="MDI4647993.1"/>
    <property type="molecule type" value="Genomic_DNA"/>
</dbReference>
<dbReference type="InterPro" id="IPR011050">
    <property type="entry name" value="Pectin_lyase_fold/virulence"/>
</dbReference>
<dbReference type="SUPFAM" id="SSF51126">
    <property type="entry name" value="Pectin lyase-like"/>
    <property type="match status" value="1"/>
</dbReference>
<evidence type="ECO:0000259" key="1">
    <source>
        <dbReference type="Pfam" id="PF12708"/>
    </source>
</evidence>
<dbReference type="InterPro" id="IPR013320">
    <property type="entry name" value="ConA-like_dom_sf"/>
</dbReference>
<gene>
    <name evidence="2" type="ORF">KB449_23785</name>
</gene>
<feature type="domain" description="Rhamnogalacturonase A/B/Epimerase-like pectate lyase" evidence="1">
    <location>
        <begin position="1007"/>
        <end position="1067"/>
    </location>
</feature>
<reference evidence="2" key="1">
    <citation type="submission" date="2023-04" db="EMBL/GenBank/DDBJ databases">
        <title>Comparative genomic analysis of Cohnella hashimotonis sp. nov., isolated from the International Space Station.</title>
        <authorList>
            <person name="Venkateswaran K."/>
            <person name="Simpson A."/>
        </authorList>
    </citation>
    <scope>NUCLEOTIDE SEQUENCE</scope>
    <source>
        <strain evidence="2">F6_2S_P_1</strain>
    </source>
</reference>
<sequence>MKVRIFRRITVWTVLLTLLWGLLPPAGGVMQTASAEESGSLTIQASLYPKLEWTEDAGASQYRLTVKRQGEAAPEAVYTLPAGVRSLALPNRLQPGATYDLTVESGSGGSWTAWAEDSLATPADREQLVSDAFEDDAVGTLPAGFTKYTPDANNTVQVIADGTQHRIELNRSVGSAVYGPALTYPFGAPLTDGIVSAEFSVKRSSTQRFILYSLGYSLTRSQNAAWAFVDYNRHYLYDPTYRDVGAMNADTWYHYRLVADIDAGTYDFYINGVKANAAPVAFQATQPIREFTVYNSAGRGGGDLAYQTGPYWVDDVTIRHSRTPPRAAAPASGASQLGLTETLQWQDSGAEDYSIVIARDAAMTDIAWSGAAAGTADSLSIPAAAGLDYDTTYYWRVVAHDDGWSWSADTASFKTMKDPAGPQDVSRYPSLTWTAVPGSAAYTVSIASVDGTPQSYAYNGIAGTQFTVPFALDASRNYSWHVLADDGVTEAGSGLWLTETDDSVWVSEDFESAASGSVPAPFTAFAPGTVSTVQVVEAGGERYVELNRSTGSTDAGPALIYPFGRTVANGTLDASFRVRRDSTQRFLTYAMGNNLTYNQQPVWAFVDYGNVYATDPTYRSQGKMDADKWYDYRMVVDVDAGTYDLYIDGQKTNQQPIAFQGANPLTQFMVFNKYGRGGADNGYHTGAYDVDDVTVAWQPTSPSAVGPVDRSEDTSVTPAFEWRDAHADSYTLVIGRDSGLTEVTQVIDGITDNAYTLPASAALDYDTVYYWKVVAHKGADSWSGGSAARLTTQLDASGNRVPVLFSAAPTEVKPGEMFQLFGASFDTDDVRLLRLDDTPAAGLEALIGAAADPEALDRDEAAAIGEPYGNDTALRAVVPAAETPGMYAVWAVNDTQWSAPKLLNKTTVYFASPNRLNTASSREVRIIGKQLAGVSNAAYVYLVDEEGDATAVTLEEAGPYELVFEWPLALGPGTYEIWTHNGYGGAYGWGETQTIEVVDEPFSTYSVSIATYGAIPDDGVDDRAAIQAALDAADGGGTVLVPAGTYDISNTLHVGEHTALKGLGKDAGGEHQSVIKFITGDPVGPATGGLGKAIVRVGDGSGVENLKLVGSVSVDMGIDIEDGADDVFVRYNEVRNYFPTSGIKGYFSGVFGSSGTTDYFERLQIVGNTFEGYNGINFDLSEYGRFIDNTVLTRRYTPIVFTSSSKNIIEGNTIDGRNAAGVREASRGITFNMGFDRPGLKPNEMNYVSGNNITYVGNEATPTNDGEYVLFDNNGDAPFPTTHYYGAVKDGTPDSLTFANVSWTANQMKELYVLIVDGRGLGQYRKVTGSSDGTVYVDKPWDVTPDYRSKAVVAHFHTLNLVVGNHAYLNKGNNFVLWGNVLDNIVDGNTAEQGGSTVSALDHSSHPSQYGAAYYNLIQNADSPEAGITYSEYGYGSTARASVISYGNTLRRNDTDRLSFRTNSVQSASGNVQANLLEHNKVGSAIVVTPNARNNVLRKNAVSGAWPLVADGGESTIVIERGLLPSPSEVSVIPAVYGVQLNWSAVTGADGYYVFRKLHGSADPYERLDTGTGAGPLAATSWLDTEAAVGEVYDYRVASYADGVGQGHAGQPQAGFSGAITATSLTAAEWQWTAPYDGEVEALASLRKLDGSDYDFELRVNGDPVAGASVLTSVYQAHERISLQAGDELTFVWTSADPAADVQAHYGVLFTRDAPIPLAPQQGSHDVVTDGAAFSWTDVPSASSYRLLIGTDPALTSPTFVYEDIATNAFTMPAADGLDERTTYYWKVQAVNGSDVWDRADAVQQIRTAPYGRELLYAQNFNALSGLPSAWTVRTGTTSSIGIAEVPGRFNRSLVIASDGQQDAPRLTIPLPSTLDSGKLHLSWDVMHTGNQTAHFQLFPAKAPVTASGLSGLFSAYGYYYVDWSPASTYPSLLNQWRHIDMLLDLDTNQYTVDIDGVRLKLNNGTEVFTYAPGAIDTLVLQFSSDRWPAVVYFDNIAIMAVEE</sequence>
<dbReference type="InterPro" id="IPR024535">
    <property type="entry name" value="RHGA/B-epi-like_pectate_lyase"/>
</dbReference>
<evidence type="ECO:0000313" key="2">
    <source>
        <dbReference type="EMBL" id="MDI4647993.1"/>
    </source>
</evidence>
<dbReference type="InterPro" id="IPR013783">
    <property type="entry name" value="Ig-like_fold"/>
</dbReference>
<dbReference type="SUPFAM" id="SSF49899">
    <property type="entry name" value="Concanavalin A-like lectins/glucanases"/>
    <property type="match status" value="2"/>
</dbReference>
<dbReference type="Pfam" id="PF12708">
    <property type="entry name" value="Pect-lyase_RHGA_epim"/>
    <property type="match status" value="1"/>
</dbReference>